<reference evidence="2" key="1">
    <citation type="submission" date="2021-02" db="EMBL/GenBank/DDBJ databases">
        <authorList>
            <person name="Nowell W R."/>
        </authorList>
    </citation>
    <scope>NUCLEOTIDE SEQUENCE</scope>
</reference>
<dbReference type="InterPro" id="IPR052432">
    <property type="entry name" value="PITP/CRAL-TRIO"/>
</dbReference>
<dbReference type="Proteomes" id="UP000663862">
    <property type="component" value="Unassembled WGS sequence"/>
</dbReference>
<dbReference type="Proteomes" id="UP000663865">
    <property type="component" value="Unassembled WGS sequence"/>
</dbReference>
<dbReference type="EMBL" id="CAJOBQ010000427">
    <property type="protein sequence ID" value="CAF4352697.1"/>
    <property type="molecule type" value="Genomic_DNA"/>
</dbReference>
<dbReference type="Gene3D" id="3.40.525.10">
    <property type="entry name" value="CRAL-TRIO lipid binding domain"/>
    <property type="match status" value="1"/>
</dbReference>
<dbReference type="EMBL" id="CAJNXB010000120">
    <property type="protein sequence ID" value="CAF3025497.1"/>
    <property type="molecule type" value="Genomic_DNA"/>
</dbReference>
<dbReference type="EMBL" id="CAJNYV010000062">
    <property type="protein sequence ID" value="CAF3339256.1"/>
    <property type="molecule type" value="Genomic_DNA"/>
</dbReference>
<gene>
    <name evidence="3" type="ORF">FME351_LOCUS254</name>
    <name evidence="4" type="ORF">KIK155_LOCUS2552</name>
    <name evidence="2" type="ORF">TIS948_LOCUS2678</name>
    <name evidence="7" type="ORF">TOA249_LOCUS25166</name>
    <name evidence="6" type="ORF">TSG867_LOCUS9651</name>
    <name evidence="5" type="ORF">UJA718_LOCUS2675</name>
</gene>
<evidence type="ECO:0000313" key="2">
    <source>
        <dbReference type="EMBL" id="CAF3025497.1"/>
    </source>
</evidence>
<dbReference type="EMBL" id="CAJOBS010002680">
    <property type="protein sequence ID" value="CAF4829509.1"/>
    <property type="molecule type" value="Genomic_DNA"/>
</dbReference>
<evidence type="ECO:0000313" key="3">
    <source>
        <dbReference type="EMBL" id="CAF3309397.1"/>
    </source>
</evidence>
<evidence type="ECO:0000259" key="1">
    <source>
        <dbReference type="Pfam" id="PF00650"/>
    </source>
</evidence>
<dbReference type="Proteomes" id="UP000663873">
    <property type="component" value="Unassembled WGS sequence"/>
</dbReference>
<dbReference type="SUPFAM" id="SSF52087">
    <property type="entry name" value="CRAL/TRIO domain"/>
    <property type="match status" value="1"/>
</dbReference>
<dbReference type="OrthoDB" id="43460at2759"/>
<dbReference type="EMBL" id="CAJOBP010000186">
    <property type="protein sequence ID" value="CAF4137536.1"/>
    <property type="molecule type" value="Genomic_DNA"/>
</dbReference>
<dbReference type="InterPro" id="IPR036865">
    <property type="entry name" value="CRAL-TRIO_dom_sf"/>
</dbReference>
<dbReference type="EMBL" id="CAJNYU010000005">
    <property type="protein sequence ID" value="CAF3309397.1"/>
    <property type="molecule type" value="Genomic_DNA"/>
</dbReference>
<dbReference type="Proteomes" id="UP000663869">
    <property type="component" value="Unassembled WGS sequence"/>
</dbReference>
<sequence>MNRILIKLLAQGETKFIQQEVEPGKTFNFERDKSGHPVTYVHVKNHIKGQYSQESTELLTIFTVEMSQKLLETGIEAATVVLYLERFSMKNIGYQLIKFFINLFENRYR</sequence>
<dbReference type="Proteomes" id="UP000663838">
    <property type="component" value="Unassembled WGS sequence"/>
</dbReference>
<evidence type="ECO:0000313" key="4">
    <source>
        <dbReference type="EMBL" id="CAF3339256.1"/>
    </source>
</evidence>
<dbReference type="PANTHER" id="PTHR46590">
    <property type="entry name" value="PHOSPHATIDYLINOSITOL TRANSFER PROTEIN CSR1-RELATED"/>
    <property type="match status" value="1"/>
</dbReference>
<dbReference type="AlphaFoldDB" id="A0A817LU92"/>
<dbReference type="PANTHER" id="PTHR46590:SF1">
    <property type="entry name" value="PHOSPHATIDYLINOSITOL TRANSFER PROTEIN CSR1"/>
    <property type="match status" value="1"/>
</dbReference>
<dbReference type="InterPro" id="IPR001251">
    <property type="entry name" value="CRAL-TRIO_dom"/>
</dbReference>
<evidence type="ECO:0000313" key="8">
    <source>
        <dbReference type="Proteomes" id="UP000663825"/>
    </source>
</evidence>
<evidence type="ECO:0000313" key="9">
    <source>
        <dbReference type="Proteomes" id="UP000663873"/>
    </source>
</evidence>
<evidence type="ECO:0000313" key="7">
    <source>
        <dbReference type="EMBL" id="CAF4829509.1"/>
    </source>
</evidence>
<feature type="domain" description="CRAL-TRIO" evidence="1">
    <location>
        <begin position="23"/>
        <end position="108"/>
    </location>
</feature>
<comment type="caution">
    <text evidence="2">The sequence shown here is derived from an EMBL/GenBank/DDBJ whole genome shotgun (WGS) entry which is preliminary data.</text>
</comment>
<keyword evidence="9" id="KW-1185">Reference proteome</keyword>
<dbReference type="Proteomes" id="UP000663825">
    <property type="component" value="Unassembled WGS sequence"/>
</dbReference>
<protein>
    <recommendedName>
        <fullName evidence="1">CRAL-TRIO domain-containing protein</fullName>
    </recommendedName>
</protein>
<proteinExistence type="predicted"/>
<evidence type="ECO:0000313" key="6">
    <source>
        <dbReference type="EMBL" id="CAF4352697.1"/>
    </source>
</evidence>
<evidence type="ECO:0000313" key="5">
    <source>
        <dbReference type="EMBL" id="CAF4137536.1"/>
    </source>
</evidence>
<dbReference type="CDD" id="cd00170">
    <property type="entry name" value="SEC14"/>
    <property type="match status" value="1"/>
</dbReference>
<organism evidence="2 8">
    <name type="scientific">Rotaria socialis</name>
    <dbReference type="NCBI Taxonomy" id="392032"/>
    <lineage>
        <taxon>Eukaryota</taxon>
        <taxon>Metazoa</taxon>
        <taxon>Spiralia</taxon>
        <taxon>Gnathifera</taxon>
        <taxon>Rotifera</taxon>
        <taxon>Eurotatoria</taxon>
        <taxon>Bdelloidea</taxon>
        <taxon>Philodinida</taxon>
        <taxon>Philodinidae</taxon>
        <taxon>Rotaria</taxon>
    </lineage>
</organism>
<name>A0A817LU92_9BILA</name>
<dbReference type="Pfam" id="PF00650">
    <property type="entry name" value="CRAL_TRIO"/>
    <property type="match status" value="1"/>
</dbReference>
<accession>A0A817LU92</accession>